<comment type="subcellular location">
    <subcellularLocation>
        <location evidence="1">Cell membrane</location>
        <topology evidence="1">Multi-pass membrane protein</topology>
    </subcellularLocation>
</comment>
<protein>
    <recommendedName>
        <fullName evidence="11">Magnesium transport protein CorA</fullName>
    </recommendedName>
</protein>
<dbReference type="InterPro" id="IPR045863">
    <property type="entry name" value="CorA_TM1_TM2"/>
</dbReference>
<feature type="transmembrane region" description="Helical" evidence="8">
    <location>
        <begin position="276"/>
        <end position="296"/>
    </location>
</feature>
<evidence type="ECO:0000256" key="5">
    <source>
        <dbReference type="ARBA" id="ARBA00022692"/>
    </source>
</evidence>
<evidence type="ECO:0000313" key="9">
    <source>
        <dbReference type="EMBL" id="OGC80986.1"/>
    </source>
</evidence>
<keyword evidence="5 8" id="KW-0812">Transmembrane</keyword>
<dbReference type="InterPro" id="IPR002523">
    <property type="entry name" value="MgTranspt_CorA/ZnTranspt_ZntB"/>
</dbReference>
<keyword evidence="7 8" id="KW-0472">Membrane</keyword>
<comment type="similarity">
    <text evidence="2">Belongs to the CorA metal ion transporter (MIT) (TC 1.A.35) family.</text>
</comment>
<keyword evidence="6 8" id="KW-1133">Transmembrane helix</keyword>
<evidence type="ECO:0000256" key="6">
    <source>
        <dbReference type="ARBA" id="ARBA00022989"/>
    </source>
</evidence>
<dbReference type="CDD" id="cd12822">
    <property type="entry name" value="TmCorA-like"/>
    <property type="match status" value="1"/>
</dbReference>
<gene>
    <name evidence="9" type="ORF">A2943_03130</name>
</gene>
<dbReference type="AlphaFoldDB" id="A0A1F4XHD1"/>
<feature type="transmembrane region" description="Helical" evidence="8">
    <location>
        <begin position="245"/>
        <end position="264"/>
    </location>
</feature>
<evidence type="ECO:0000256" key="3">
    <source>
        <dbReference type="ARBA" id="ARBA00022448"/>
    </source>
</evidence>
<evidence type="ECO:0008006" key="11">
    <source>
        <dbReference type="Google" id="ProtNLM"/>
    </source>
</evidence>
<dbReference type="GO" id="GO:0050897">
    <property type="term" value="F:cobalt ion binding"/>
    <property type="evidence" value="ECO:0007669"/>
    <property type="project" value="TreeGrafter"/>
</dbReference>
<dbReference type="Proteomes" id="UP000176185">
    <property type="component" value="Unassembled WGS sequence"/>
</dbReference>
<dbReference type="SUPFAM" id="SSF144083">
    <property type="entry name" value="Magnesium transport protein CorA, transmembrane region"/>
    <property type="match status" value="1"/>
</dbReference>
<accession>A0A1F4XHD1</accession>
<evidence type="ECO:0000313" key="10">
    <source>
        <dbReference type="Proteomes" id="UP000176185"/>
    </source>
</evidence>
<keyword evidence="4" id="KW-1003">Cell membrane</keyword>
<dbReference type="GO" id="GO:0000287">
    <property type="term" value="F:magnesium ion binding"/>
    <property type="evidence" value="ECO:0007669"/>
    <property type="project" value="TreeGrafter"/>
</dbReference>
<keyword evidence="3" id="KW-0813">Transport</keyword>
<evidence type="ECO:0000256" key="8">
    <source>
        <dbReference type="SAM" id="Phobius"/>
    </source>
</evidence>
<name>A0A1F4XHD1_9BACT</name>
<dbReference type="PANTHER" id="PTHR46494">
    <property type="entry name" value="CORA FAMILY METAL ION TRANSPORTER (EUROFUNG)"/>
    <property type="match status" value="1"/>
</dbReference>
<sequence>MLTRYEQKRLTWIDLVSPTPAEARSLMQEFNLHPAFVQELLAPSYRSKVERKGDEILLLLHFPTLRGVAARSEHEIDFVIGKNFLITTRYENTDPLHIFARVFEVQAVLGRGTAAHGGHLFASMARSLYYALSDECDALAEKLKEIEERIFKGDERQMVAELSYTGRTIHDFRQALLPHSEMLSSLEPVAARLFGPEFSYYLHEVEGACRRVELSVEHLRESLTEMRETNNSLLSTKQNEIMKTFTVLAFIFLPITFVAQLFAMGTKNNPVIGHPYDFWIIFGGMVAVAVAFYFYFKRRGWL</sequence>
<dbReference type="GO" id="GO:0005886">
    <property type="term" value="C:plasma membrane"/>
    <property type="evidence" value="ECO:0007669"/>
    <property type="project" value="UniProtKB-SubCell"/>
</dbReference>
<organism evidence="9 10">
    <name type="scientific">Candidatus Adlerbacteria bacterium RIFCSPLOWO2_01_FULL_51_16</name>
    <dbReference type="NCBI Taxonomy" id="1797243"/>
    <lineage>
        <taxon>Bacteria</taxon>
        <taxon>Candidatus Adleribacteriota</taxon>
    </lineage>
</organism>
<evidence type="ECO:0000256" key="4">
    <source>
        <dbReference type="ARBA" id="ARBA00022475"/>
    </source>
</evidence>
<dbReference type="STRING" id="1797243.A2943_03130"/>
<dbReference type="GO" id="GO:0015087">
    <property type="term" value="F:cobalt ion transmembrane transporter activity"/>
    <property type="evidence" value="ECO:0007669"/>
    <property type="project" value="TreeGrafter"/>
</dbReference>
<dbReference type="EMBL" id="MEWX01000009">
    <property type="protein sequence ID" value="OGC80986.1"/>
    <property type="molecule type" value="Genomic_DNA"/>
</dbReference>
<comment type="caution">
    <text evidence="9">The sequence shown here is derived from an EMBL/GenBank/DDBJ whole genome shotgun (WGS) entry which is preliminary data.</text>
</comment>
<dbReference type="Pfam" id="PF01544">
    <property type="entry name" value="CorA"/>
    <property type="match status" value="1"/>
</dbReference>
<evidence type="ECO:0000256" key="2">
    <source>
        <dbReference type="ARBA" id="ARBA00009765"/>
    </source>
</evidence>
<dbReference type="Gene3D" id="3.30.460.20">
    <property type="entry name" value="CorA soluble domain-like"/>
    <property type="match status" value="1"/>
</dbReference>
<dbReference type="Gene3D" id="1.20.58.340">
    <property type="entry name" value="Magnesium transport protein CorA, transmembrane region"/>
    <property type="match status" value="2"/>
</dbReference>
<evidence type="ECO:0000256" key="1">
    <source>
        <dbReference type="ARBA" id="ARBA00004651"/>
    </source>
</evidence>
<evidence type="ECO:0000256" key="7">
    <source>
        <dbReference type="ARBA" id="ARBA00023136"/>
    </source>
</evidence>
<dbReference type="InterPro" id="IPR045861">
    <property type="entry name" value="CorA_cytoplasmic_dom"/>
</dbReference>
<dbReference type="GO" id="GO:0015095">
    <property type="term" value="F:magnesium ion transmembrane transporter activity"/>
    <property type="evidence" value="ECO:0007669"/>
    <property type="project" value="TreeGrafter"/>
</dbReference>
<proteinExistence type="inferred from homology"/>
<dbReference type="SUPFAM" id="SSF143865">
    <property type="entry name" value="CorA soluble domain-like"/>
    <property type="match status" value="1"/>
</dbReference>
<reference evidence="9 10" key="1">
    <citation type="journal article" date="2016" name="Nat. Commun.">
        <title>Thousands of microbial genomes shed light on interconnected biogeochemical processes in an aquifer system.</title>
        <authorList>
            <person name="Anantharaman K."/>
            <person name="Brown C.T."/>
            <person name="Hug L.A."/>
            <person name="Sharon I."/>
            <person name="Castelle C.J."/>
            <person name="Probst A.J."/>
            <person name="Thomas B.C."/>
            <person name="Singh A."/>
            <person name="Wilkins M.J."/>
            <person name="Karaoz U."/>
            <person name="Brodie E.L."/>
            <person name="Williams K.H."/>
            <person name="Hubbard S.S."/>
            <person name="Banfield J.F."/>
        </authorList>
    </citation>
    <scope>NUCLEOTIDE SEQUENCE [LARGE SCALE GENOMIC DNA]</scope>
</reference>
<dbReference type="PANTHER" id="PTHR46494:SF1">
    <property type="entry name" value="CORA FAMILY METAL ION TRANSPORTER (EUROFUNG)"/>
    <property type="match status" value="1"/>
</dbReference>